<evidence type="ECO:0000313" key="1">
    <source>
        <dbReference type="EMBL" id="PJA45419.1"/>
    </source>
</evidence>
<protein>
    <submittedName>
        <fullName evidence="1">Uncharacterized protein</fullName>
    </submittedName>
</protein>
<organism evidence="1 2">
    <name type="scientific">Candidatus Uhrbacteria bacterium CG_4_9_14_3_um_filter_50_9</name>
    <dbReference type="NCBI Taxonomy" id="1975035"/>
    <lineage>
        <taxon>Bacteria</taxon>
        <taxon>Candidatus Uhriibacteriota</taxon>
    </lineage>
</organism>
<accession>A0A2M7XC36</accession>
<comment type="caution">
    <text evidence="1">The sequence shown here is derived from an EMBL/GenBank/DDBJ whole genome shotgun (WGS) entry which is preliminary data.</text>
</comment>
<gene>
    <name evidence="1" type="ORF">CO174_03275</name>
</gene>
<name>A0A2M7XC36_9BACT</name>
<dbReference type="EMBL" id="PFWU01000039">
    <property type="protein sequence ID" value="PJA45419.1"/>
    <property type="molecule type" value="Genomic_DNA"/>
</dbReference>
<dbReference type="PROSITE" id="PS51257">
    <property type="entry name" value="PROKAR_LIPOPROTEIN"/>
    <property type="match status" value="1"/>
</dbReference>
<dbReference type="AlphaFoldDB" id="A0A2M7XC36"/>
<reference evidence="2" key="1">
    <citation type="submission" date="2017-09" db="EMBL/GenBank/DDBJ databases">
        <title>Depth-based differentiation of microbial function through sediment-hosted aquifers and enrichment of novel symbionts in the deep terrestrial subsurface.</title>
        <authorList>
            <person name="Probst A.J."/>
            <person name="Ladd B."/>
            <person name="Jarett J.K."/>
            <person name="Geller-Mcgrath D.E."/>
            <person name="Sieber C.M.K."/>
            <person name="Emerson J.B."/>
            <person name="Anantharaman K."/>
            <person name="Thomas B.C."/>
            <person name="Malmstrom R."/>
            <person name="Stieglmeier M."/>
            <person name="Klingl A."/>
            <person name="Woyke T."/>
            <person name="Ryan C.M."/>
            <person name="Banfield J.F."/>
        </authorList>
    </citation>
    <scope>NUCLEOTIDE SEQUENCE [LARGE SCALE GENOMIC DNA]</scope>
</reference>
<evidence type="ECO:0000313" key="2">
    <source>
        <dbReference type="Proteomes" id="UP000229385"/>
    </source>
</evidence>
<sequence length="356" mass="41605">MRNRVLLSLAVLFSAGCNTEKAIDPHEVSVGTMVETDDCRRLHRDDVDRVTADPDSYQTYIIDGVLRSMEWHSECFTEAEISAVRKASYDRGLKELREDLHRCNARDDQERYLARIEAWHSFPGDPSHIADQKLSRYFQPNVLDREDDYRELRALNGSCQSDPKSFDKAMSFASSIQDEEQRMMTELEVIRRFYVAEYRRRLVETEEYTVDRFHQRYPLETYWGTFTFAERMALESEPMPRQFIMDFALDESKVNERIQAQFLRHRGTAAVDLAEAYVQDGHDSTLIWMMALESLLNGGEHNLAIQVAYKHLGAKQVTRVEDARIAHLESEGRYSVMEVGGRRVRVYPMYNEQTWN</sequence>
<proteinExistence type="predicted"/>
<dbReference type="Proteomes" id="UP000229385">
    <property type="component" value="Unassembled WGS sequence"/>
</dbReference>